<protein>
    <recommendedName>
        <fullName evidence="4">Protein yippee-like</fullName>
    </recommendedName>
</protein>
<evidence type="ECO:0000313" key="9">
    <source>
        <dbReference type="Proteomes" id="UP000836402"/>
    </source>
</evidence>
<dbReference type="EMBL" id="LWDD02000639">
    <property type="protein sequence ID" value="KAE8257669.1"/>
    <property type="molecule type" value="Genomic_DNA"/>
</dbReference>
<dbReference type="Pfam" id="PF03226">
    <property type="entry name" value="Yippee-Mis18"/>
    <property type="match status" value="1"/>
</dbReference>
<reference evidence="7" key="1">
    <citation type="submission" date="2016-04" db="EMBL/GenBank/DDBJ databases">
        <authorList>
            <person name="Nguyen H.D."/>
            <person name="Kesanakurti P."/>
            <person name="Cullis J."/>
            <person name="Levesque C.A."/>
            <person name="Hambleton S."/>
        </authorList>
    </citation>
    <scope>NUCLEOTIDE SEQUENCE</scope>
    <source>
        <strain evidence="7">DAOMC 238032</strain>
    </source>
</reference>
<reference evidence="6" key="3">
    <citation type="submission" date="2020-10" db="EMBL/GenBank/DDBJ databases">
        <authorList>
            <person name="Sedaghatjoo S."/>
        </authorList>
    </citation>
    <scope>NUCLEOTIDE SEQUENCE</scope>
    <source>
        <strain evidence="6">AZH3</strain>
    </source>
</reference>
<organism evidence="7 8">
    <name type="scientific">Tilletia caries</name>
    <name type="common">wheat bunt fungus</name>
    <dbReference type="NCBI Taxonomy" id="13290"/>
    <lineage>
        <taxon>Eukaryota</taxon>
        <taxon>Fungi</taxon>
        <taxon>Dikarya</taxon>
        <taxon>Basidiomycota</taxon>
        <taxon>Ustilaginomycotina</taxon>
        <taxon>Exobasidiomycetes</taxon>
        <taxon>Tilletiales</taxon>
        <taxon>Tilletiaceae</taxon>
        <taxon>Tilletia</taxon>
    </lineage>
</organism>
<evidence type="ECO:0000313" key="7">
    <source>
        <dbReference type="EMBL" id="KAE8257669.1"/>
    </source>
</evidence>
<evidence type="ECO:0000313" key="8">
    <source>
        <dbReference type="Proteomes" id="UP000077671"/>
    </source>
</evidence>
<comment type="similarity">
    <text evidence="1 4">Belongs to the yippee family.</text>
</comment>
<dbReference type="EMBL" id="CAJHJG010007027">
    <property type="protein sequence ID" value="CAD6962038.1"/>
    <property type="molecule type" value="Genomic_DNA"/>
</dbReference>
<evidence type="ECO:0000256" key="1">
    <source>
        <dbReference type="ARBA" id="ARBA00005613"/>
    </source>
</evidence>
<keyword evidence="9" id="KW-1185">Reference proteome</keyword>
<dbReference type="InterPro" id="IPR004910">
    <property type="entry name" value="Yippee/Mis18/Cereblon"/>
</dbReference>
<dbReference type="Proteomes" id="UP000077671">
    <property type="component" value="Unassembled WGS sequence"/>
</dbReference>
<evidence type="ECO:0000256" key="4">
    <source>
        <dbReference type="RuleBase" id="RU110713"/>
    </source>
</evidence>
<evidence type="ECO:0000259" key="5">
    <source>
        <dbReference type="PROSITE" id="PS51792"/>
    </source>
</evidence>
<evidence type="ECO:0000256" key="2">
    <source>
        <dbReference type="ARBA" id="ARBA00022723"/>
    </source>
</evidence>
<gene>
    <name evidence="7" type="ORF">A4X03_0g4596</name>
    <name evidence="6" type="ORF">JKIAZH3_G9166</name>
</gene>
<sequence length="112" mass="12677">MGIVNHEFLASATGRVYGCRKCKTHLSTTDAVMSKHFTGQHGRAYLFESVVNISLGDSDDRHMRTGLHTVRDVSCVKCQTVVGWKYDHAFVQSEKYKEGKFILEKLLLVEVQ</sequence>
<dbReference type="Proteomes" id="UP000836402">
    <property type="component" value="Unassembled WGS sequence"/>
</dbReference>
<proteinExistence type="inferred from homology"/>
<dbReference type="PANTHER" id="PTHR13848">
    <property type="entry name" value="PROTEIN YIPPEE-LIKE CG15309-RELATED"/>
    <property type="match status" value="1"/>
</dbReference>
<keyword evidence="2" id="KW-0479">Metal-binding</keyword>
<dbReference type="PROSITE" id="PS51792">
    <property type="entry name" value="YIPPEE"/>
    <property type="match status" value="1"/>
</dbReference>
<reference evidence="7" key="2">
    <citation type="journal article" date="2019" name="IMA Fungus">
        <title>Genome sequencing and comparison of five Tilletia species to identify candidate genes for the detection of regulated species infecting wheat.</title>
        <authorList>
            <person name="Nguyen H.D.T."/>
            <person name="Sultana T."/>
            <person name="Kesanakurti P."/>
            <person name="Hambleton S."/>
        </authorList>
    </citation>
    <scope>NUCLEOTIDE SEQUENCE</scope>
    <source>
        <strain evidence="7">DAOMC 238032</strain>
    </source>
</reference>
<dbReference type="AlphaFoldDB" id="A0A177U7Y8"/>
<feature type="domain" description="Yippee" evidence="5">
    <location>
        <begin position="15"/>
        <end position="112"/>
    </location>
</feature>
<name>A0A177U7Y8_9BASI</name>
<keyword evidence="3" id="KW-0862">Zinc</keyword>
<dbReference type="InterPro" id="IPR039058">
    <property type="entry name" value="Yippee_fam"/>
</dbReference>
<accession>A0A177U7Y8</accession>
<dbReference type="InterPro" id="IPR034751">
    <property type="entry name" value="Yippee"/>
</dbReference>
<dbReference type="GO" id="GO:0046872">
    <property type="term" value="F:metal ion binding"/>
    <property type="evidence" value="ECO:0007669"/>
    <property type="project" value="UniProtKB-KW"/>
</dbReference>
<comment type="caution">
    <text evidence="7">The sequence shown here is derived from an EMBL/GenBank/DDBJ whole genome shotgun (WGS) entry which is preliminary data.</text>
</comment>
<evidence type="ECO:0000256" key="3">
    <source>
        <dbReference type="ARBA" id="ARBA00022833"/>
    </source>
</evidence>
<evidence type="ECO:0000313" key="6">
    <source>
        <dbReference type="EMBL" id="CAD6962038.1"/>
    </source>
</evidence>